<sequence>MTATDLCDTQTRLTFEPRRISPADVGRSGSFLPVKEPPEAGVRAQRSLSLCGVTRARLFPSFTDDFCQLTALHLPAL</sequence>
<comment type="caution">
    <text evidence="1">The sequence shown here is derived from an EMBL/GenBank/DDBJ whole genome shotgun (WGS) entry which is preliminary data.</text>
</comment>
<accession>A0AA88Q213</accession>
<dbReference type="AlphaFoldDB" id="A0AA88Q213"/>
<evidence type="ECO:0000313" key="1">
    <source>
        <dbReference type="EMBL" id="KAK2908444.1"/>
    </source>
</evidence>
<dbReference type="Proteomes" id="UP001187343">
    <property type="component" value="Unassembled WGS sequence"/>
</dbReference>
<keyword evidence="2" id="KW-1185">Reference proteome</keyword>
<dbReference type="EMBL" id="JAUYZG010000004">
    <property type="protein sequence ID" value="KAK2908444.1"/>
    <property type="molecule type" value="Genomic_DNA"/>
</dbReference>
<evidence type="ECO:0000313" key="2">
    <source>
        <dbReference type="Proteomes" id="UP001187343"/>
    </source>
</evidence>
<reference evidence="1" key="1">
    <citation type="submission" date="2023-08" db="EMBL/GenBank/DDBJ databases">
        <title>Chromosome-level Genome Assembly of mud carp (Cirrhinus molitorella).</title>
        <authorList>
            <person name="Liu H."/>
        </authorList>
    </citation>
    <scope>NUCLEOTIDE SEQUENCE</scope>
    <source>
        <strain evidence="1">Prfri</strain>
        <tissue evidence="1">Muscle</tissue>
    </source>
</reference>
<organism evidence="1 2">
    <name type="scientific">Cirrhinus molitorella</name>
    <name type="common">mud carp</name>
    <dbReference type="NCBI Taxonomy" id="172907"/>
    <lineage>
        <taxon>Eukaryota</taxon>
        <taxon>Metazoa</taxon>
        <taxon>Chordata</taxon>
        <taxon>Craniata</taxon>
        <taxon>Vertebrata</taxon>
        <taxon>Euteleostomi</taxon>
        <taxon>Actinopterygii</taxon>
        <taxon>Neopterygii</taxon>
        <taxon>Teleostei</taxon>
        <taxon>Ostariophysi</taxon>
        <taxon>Cypriniformes</taxon>
        <taxon>Cyprinidae</taxon>
        <taxon>Labeoninae</taxon>
        <taxon>Labeonini</taxon>
        <taxon>Cirrhinus</taxon>
    </lineage>
</organism>
<gene>
    <name evidence="1" type="ORF">Q8A67_004281</name>
</gene>
<proteinExistence type="predicted"/>
<name>A0AA88Q213_9TELE</name>
<protein>
    <submittedName>
        <fullName evidence="1">Uncharacterized protein</fullName>
    </submittedName>
</protein>